<keyword evidence="9" id="KW-0963">Cytoplasm</keyword>
<feature type="site" description="Participates in the substrate recognition with KAPA and in a stacking interaction with the adenine ring of SAM" evidence="9">
    <location>
        <position position="47"/>
    </location>
</feature>
<dbReference type="AlphaFoldDB" id="A5WEM2"/>
<dbReference type="Gene3D" id="3.90.1150.10">
    <property type="entry name" value="Aspartate Aminotransferase, domain 1"/>
    <property type="match status" value="1"/>
</dbReference>
<feature type="binding site" evidence="9">
    <location>
        <begin position="142"/>
        <end position="143"/>
    </location>
    <ligand>
        <name>pyridoxal 5'-phosphate</name>
        <dbReference type="ChEBI" id="CHEBI:597326"/>
    </ligand>
</feature>
<dbReference type="InterPro" id="IPR005815">
    <property type="entry name" value="BioA"/>
</dbReference>
<comment type="similarity">
    <text evidence="9">Belongs to the class-III pyridoxal-phosphate-dependent aminotransferase family. BioA subfamily.</text>
</comment>
<name>A5WEM2_PSYWF</name>
<dbReference type="GO" id="GO:0004015">
    <property type="term" value="F:adenosylmethionine-8-amino-7-oxononanoate transaminase activity"/>
    <property type="evidence" value="ECO:0007669"/>
    <property type="project" value="UniProtKB-UniRule"/>
</dbReference>
<comment type="cofactor">
    <cofactor evidence="1 9">
        <name>pyridoxal 5'-phosphate</name>
        <dbReference type="ChEBI" id="CHEBI:597326"/>
    </cofactor>
</comment>
<protein>
    <recommendedName>
        <fullName evidence="9">Adenosylmethionine-8-amino-7-oxononanoate aminotransferase</fullName>
        <ecNumber evidence="9">2.6.1.62</ecNumber>
    </recommendedName>
    <alternativeName>
        <fullName evidence="9">7,8-diamino-pelargonic acid aminotransferase</fullName>
        <shortName evidence="9">DAPA AT</shortName>
        <shortName evidence="9">DAPA aminotransferase</shortName>
    </alternativeName>
    <alternativeName>
        <fullName evidence="9">7,8-diaminononanoate synthase</fullName>
        <shortName evidence="9">DANS</shortName>
    </alternativeName>
    <alternativeName>
        <fullName evidence="9">Diaminopelargonic acid synthase</fullName>
    </alternativeName>
</protein>
<evidence type="ECO:0000256" key="5">
    <source>
        <dbReference type="ARBA" id="ARBA00022691"/>
    </source>
</evidence>
<dbReference type="NCBIfam" id="NF004624">
    <property type="entry name" value="PRK05964.1"/>
    <property type="match status" value="1"/>
</dbReference>
<dbReference type="SUPFAM" id="SSF53383">
    <property type="entry name" value="PLP-dependent transferases"/>
    <property type="match status" value="1"/>
</dbReference>
<evidence type="ECO:0000256" key="9">
    <source>
        <dbReference type="HAMAP-Rule" id="MF_00834"/>
    </source>
</evidence>
<dbReference type="InterPro" id="IPR015421">
    <property type="entry name" value="PyrdxlP-dep_Trfase_major"/>
</dbReference>
<dbReference type="GO" id="GO:0030170">
    <property type="term" value="F:pyridoxal phosphate binding"/>
    <property type="evidence" value="ECO:0007669"/>
    <property type="project" value="UniProtKB-UniRule"/>
</dbReference>
<dbReference type="Gene3D" id="3.40.640.10">
    <property type="entry name" value="Type I PLP-dependent aspartate aminotransferase-like (Major domain)"/>
    <property type="match status" value="1"/>
</dbReference>
<dbReference type="InterPro" id="IPR005814">
    <property type="entry name" value="Aminotrans_3"/>
</dbReference>
<dbReference type="CDD" id="cd00610">
    <property type="entry name" value="OAT_like"/>
    <property type="match status" value="1"/>
</dbReference>
<feature type="modified residue" description="N6-(pyridoxal phosphate)lysine" evidence="9">
    <location>
        <position position="305"/>
    </location>
</feature>
<dbReference type="EC" id="2.6.1.62" evidence="9"/>
<comment type="catalytic activity">
    <reaction evidence="8 9">
        <text>(8S)-8-amino-7-oxononanoate + S-adenosyl-L-methionine = S-adenosyl-4-methylsulfanyl-2-oxobutanoate + (7R,8S)-7,8-diammoniononanoate</text>
        <dbReference type="Rhea" id="RHEA:16861"/>
        <dbReference type="ChEBI" id="CHEBI:16490"/>
        <dbReference type="ChEBI" id="CHEBI:59789"/>
        <dbReference type="ChEBI" id="CHEBI:149468"/>
        <dbReference type="ChEBI" id="CHEBI:149469"/>
        <dbReference type="EC" id="2.6.1.62"/>
    </reaction>
</comment>
<dbReference type="PROSITE" id="PS00600">
    <property type="entry name" value="AA_TRANSFER_CLASS_3"/>
    <property type="match status" value="1"/>
</dbReference>
<evidence type="ECO:0000256" key="2">
    <source>
        <dbReference type="ARBA" id="ARBA00005063"/>
    </source>
</evidence>
<dbReference type="PANTHER" id="PTHR42684">
    <property type="entry name" value="ADENOSYLMETHIONINE-8-AMINO-7-OXONONANOATE AMINOTRANSFERASE"/>
    <property type="match status" value="1"/>
</dbReference>
<dbReference type="HOGENOM" id="CLU_016922_4_3_6"/>
<dbReference type="UniPathway" id="UPA00078">
    <property type="reaction ID" value="UER00160"/>
</dbReference>
<keyword evidence="3 9" id="KW-0032">Aminotransferase</keyword>
<evidence type="ECO:0000256" key="1">
    <source>
        <dbReference type="ARBA" id="ARBA00001933"/>
    </source>
</evidence>
<dbReference type="GO" id="GO:0005737">
    <property type="term" value="C:cytoplasm"/>
    <property type="evidence" value="ECO:0007669"/>
    <property type="project" value="UniProtKB-SubCell"/>
</dbReference>
<feature type="binding site" evidence="9">
    <location>
        <position position="175"/>
    </location>
    <ligand>
        <name>substrate</name>
    </ligand>
</feature>
<dbReference type="InterPro" id="IPR015424">
    <property type="entry name" value="PyrdxlP-dep_Trfase"/>
</dbReference>
<evidence type="ECO:0000256" key="3">
    <source>
        <dbReference type="ARBA" id="ARBA00022576"/>
    </source>
</evidence>
<dbReference type="KEGG" id="prw:PsycPRwf_1164"/>
<comment type="function">
    <text evidence="9">Catalyzes the transfer of the alpha-amino group from S-adenosyl-L-methionine (SAM) to 7-keto-8-aminopelargonic acid (KAPA) to form 7,8-diaminopelargonic acid (DAPA). It is the only aminotransferase known to utilize SAM as an amino donor.</text>
</comment>
<dbReference type="GO" id="GO:0009102">
    <property type="term" value="P:biotin biosynthetic process"/>
    <property type="evidence" value="ECO:0007669"/>
    <property type="project" value="UniProtKB-UniRule"/>
</dbReference>
<proteinExistence type="inferred from homology"/>
<organism evidence="10">
    <name type="scientific">Psychrobacter sp. (strain PRwf-1)</name>
    <dbReference type="NCBI Taxonomy" id="349106"/>
    <lineage>
        <taxon>Bacteria</taxon>
        <taxon>Pseudomonadati</taxon>
        <taxon>Pseudomonadota</taxon>
        <taxon>Gammaproteobacteria</taxon>
        <taxon>Moraxellales</taxon>
        <taxon>Moraxellaceae</taxon>
        <taxon>Psychrobacter</taxon>
    </lineage>
</organism>
<comment type="subcellular location">
    <subcellularLocation>
        <location evidence="9">Cytoplasm</location>
    </subcellularLocation>
</comment>
<dbReference type="InterPro" id="IPR049704">
    <property type="entry name" value="Aminotrans_3_PPA_site"/>
</dbReference>
<feature type="binding site" evidence="9">
    <location>
        <position position="338"/>
    </location>
    <ligand>
        <name>substrate</name>
    </ligand>
</feature>
<feature type="binding site" evidence="9">
    <location>
        <position position="422"/>
    </location>
    <ligand>
        <name>substrate</name>
    </ligand>
</feature>
<evidence type="ECO:0000256" key="8">
    <source>
        <dbReference type="ARBA" id="ARBA00048449"/>
    </source>
</evidence>
<sequence>MLTCCGYFLFRFEIFNHKFANVMHNNNFNLFNQHFDNFDQRHLWHPYASLPPSYPNVVIDKADGVYLYTKSGEQLIDGMSSWWAATHGYNHPKLNAALTAQLSNMAHIMFGGLTHQPAIDLGKKLLSITPHGLDAIFYADSGSIAVEVALKMALQYQLSQNKPERNQIATTRSGYYGDTWHAMSICDPINGMHSIYGKQLPIQLFTDKPEAGYDTALTPCIKESLCTFFEQNQHKMAAFIIEPVVQGAGGMRVYSPEYLQILRKLCDEYQVLLIADEIATGFGRTGKMFACQHANISPDIMTVGKALTGGYMTFAATLCQRFVADSIANSEYSALMHGPTFMGNPLACSVSLASLELIIEGDYAKRARHIEQLLRQYLKPLATNHEVADVRILGAIGVIDLYDTVDMPRFQALLIKHKVWIRPFGKLVYIMPPIIMTDEELALLCERLTQVLAEYWS</sequence>
<dbReference type="PANTHER" id="PTHR42684:SF17">
    <property type="entry name" value="ADENOSYLMETHIONINE-8-AMINO-7-OXONONANOATE AMINOTRANSFERASE"/>
    <property type="match status" value="1"/>
</dbReference>
<keyword evidence="5 9" id="KW-0949">S-adenosyl-L-methionine</keyword>
<dbReference type="NCBIfam" id="TIGR00508">
    <property type="entry name" value="bioA"/>
    <property type="match status" value="1"/>
</dbReference>
<comment type="pathway">
    <text evidence="2 9">Cofactor biosynthesis; biotin biosynthesis; 7,8-diaminononanoate from 8-amino-7-oxononanoate (SAM route): step 1/1.</text>
</comment>
<dbReference type="Pfam" id="PF00202">
    <property type="entry name" value="Aminotran_3"/>
    <property type="match status" value="1"/>
</dbReference>
<dbReference type="HAMAP" id="MF_00834">
    <property type="entry name" value="BioA"/>
    <property type="match status" value="1"/>
</dbReference>
<dbReference type="InterPro" id="IPR015422">
    <property type="entry name" value="PyrdxlP-dep_Trfase_small"/>
</dbReference>
<evidence type="ECO:0000256" key="6">
    <source>
        <dbReference type="ARBA" id="ARBA00022756"/>
    </source>
</evidence>
<gene>
    <name evidence="9" type="primary">bioA</name>
    <name evidence="10" type="ordered locus">PsycPRwf_1164</name>
</gene>
<keyword evidence="7 9" id="KW-0663">Pyridoxal phosphate</keyword>
<comment type="subunit">
    <text evidence="9">Homodimer.</text>
</comment>
<dbReference type="eggNOG" id="COG0161">
    <property type="taxonomic scope" value="Bacteria"/>
</dbReference>
<reference evidence="10" key="1">
    <citation type="submission" date="2007-05" db="EMBL/GenBank/DDBJ databases">
        <title>Complete sequence of chromosome of Psychrobacter sp. PRwf-1.</title>
        <authorList>
            <consortium name="US DOE Joint Genome Institute"/>
            <person name="Copeland A."/>
            <person name="Lucas S."/>
            <person name="Lapidus A."/>
            <person name="Barry K."/>
            <person name="Detter J.C."/>
            <person name="Glavina del Rio T."/>
            <person name="Hammon N."/>
            <person name="Israni S."/>
            <person name="Dalin E."/>
            <person name="Tice H."/>
            <person name="Pitluck S."/>
            <person name="Chain P."/>
            <person name="Malfatti S."/>
            <person name="Shin M."/>
            <person name="Vergez L."/>
            <person name="Schmutz J."/>
            <person name="Larimer F."/>
            <person name="Land M."/>
            <person name="Hauser L."/>
            <person name="Kyrpides N."/>
            <person name="Kim E."/>
            <person name="Tiedje J."/>
            <person name="Richardson P."/>
        </authorList>
    </citation>
    <scope>NUCLEOTIDE SEQUENCE [LARGE SCALE GENOMIC DNA]</scope>
    <source>
        <strain evidence="10">PRwf-1</strain>
    </source>
</reference>
<dbReference type="FunFam" id="3.40.640.10:FF:000041">
    <property type="entry name" value="Adenosylmethionine-8-amino-7-oxononanoate aminotransferase"/>
    <property type="match status" value="1"/>
</dbReference>
<evidence type="ECO:0000256" key="4">
    <source>
        <dbReference type="ARBA" id="ARBA00022679"/>
    </source>
</evidence>
<feature type="binding site" evidence="9">
    <location>
        <position position="305"/>
    </location>
    <ligand>
        <name>substrate</name>
    </ligand>
</feature>
<dbReference type="PIRSF" id="PIRSF000521">
    <property type="entry name" value="Transaminase_4ab_Lys_Orn"/>
    <property type="match status" value="1"/>
</dbReference>
<keyword evidence="6 9" id="KW-0093">Biotin biosynthesis</keyword>
<feature type="binding site" evidence="9">
    <location>
        <begin position="339"/>
        <end position="340"/>
    </location>
    <ligand>
        <name>pyridoxal 5'-phosphate</name>
        <dbReference type="ChEBI" id="CHEBI:597326"/>
    </ligand>
</feature>
<dbReference type="STRING" id="349106.PsycPRwf_1164"/>
<feature type="binding site" evidence="9">
    <location>
        <position position="276"/>
    </location>
    <ligand>
        <name>pyridoxal 5'-phosphate</name>
        <dbReference type="ChEBI" id="CHEBI:597326"/>
    </ligand>
</feature>
<evidence type="ECO:0000256" key="7">
    <source>
        <dbReference type="ARBA" id="ARBA00022898"/>
    </source>
</evidence>
<accession>A5WEM2</accession>
<feature type="binding site" evidence="9">
    <location>
        <position position="82"/>
    </location>
    <ligand>
        <name>substrate</name>
    </ligand>
</feature>
<keyword evidence="4 9" id="KW-0808">Transferase</keyword>
<evidence type="ECO:0000313" key="10">
    <source>
        <dbReference type="EMBL" id="ABQ94113.1"/>
    </source>
</evidence>
<dbReference type="EMBL" id="CP000713">
    <property type="protein sequence ID" value="ABQ94113.1"/>
    <property type="molecule type" value="Genomic_DNA"/>
</dbReference>